<evidence type="ECO:0000259" key="2">
    <source>
        <dbReference type="Pfam" id="PF00884"/>
    </source>
</evidence>
<reference evidence="3" key="1">
    <citation type="submission" date="2020-02" db="EMBL/GenBank/DDBJ databases">
        <authorList>
            <person name="Chen W.-M."/>
        </authorList>
    </citation>
    <scope>NUCLEOTIDE SEQUENCE</scope>
    <source>
        <strain evidence="3">NBD-18</strain>
    </source>
</reference>
<keyword evidence="3" id="KW-0808">Transferase</keyword>
<dbReference type="AlphaFoldDB" id="A0A6B2R3Y7"/>
<dbReference type="GO" id="GO:0015024">
    <property type="term" value="F:glucuronate-2-sulfatase activity"/>
    <property type="evidence" value="ECO:0007669"/>
    <property type="project" value="TreeGrafter"/>
</dbReference>
<dbReference type="SUPFAM" id="SSF53649">
    <property type="entry name" value="Alkaline phosphatase-like"/>
    <property type="match status" value="1"/>
</dbReference>
<dbReference type="InterPro" id="IPR051849">
    <property type="entry name" value="GAG-degrading_sulfatase"/>
</dbReference>
<gene>
    <name evidence="3" type="ORF">G3I67_02765</name>
</gene>
<accession>A0A6B2R3Y7</accession>
<dbReference type="PANTHER" id="PTHR46615:SF1">
    <property type="entry name" value="ARYLSULFATASE K"/>
    <property type="match status" value="1"/>
</dbReference>
<keyword evidence="3" id="KW-0378">Hydrolase</keyword>
<evidence type="ECO:0000313" key="3">
    <source>
        <dbReference type="EMBL" id="NDY82145.1"/>
    </source>
</evidence>
<dbReference type="GO" id="GO:0016740">
    <property type="term" value="F:transferase activity"/>
    <property type="evidence" value="ECO:0007669"/>
    <property type="project" value="UniProtKB-KW"/>
</dbReference>
<dbReference type="PROSITE" id="PS51318">
    <property type="entry name" value="TAT"/>
    <property type="match status" value="1"/>
</dbReference>
<dbReference type="Gene3D" id="3.40.720.10">
    <property type="entry name" value="Alkaline Phosphatase, subunit A"/>
    <property type="match status" value="1"/>
</dbReference>
<dbReference type="PANTHER" id="PTHR46615">
    <property type="entry name" value="ARYLSULFATASE K"/>
    <property type="match status" value="1"/>
</dbReference>
<dbReference type="EMBL" id="JAAGRN010000002">
    <property type="protein sequence ID" value="NDY82145.1"/>
    <property type="molecule type" value="Genomic_DNA"/>
</dbReference>
<dbReference type="InterPro" id="IPR000917">
    <property type="entry name" value="Sulfatase_N"/>
</dbReference>
<name>A0A6B2R3Y7_9BURK</name>
<protein>
    <submittedName>
        <fullName evidence="3">Sulfatase-like hydrolase/transferase</fullName>
    </submittedName>
</protein>
<feature type="domain" description="Sulfatase N-terminal" evidence="2">
    <location>
        <begin position="68"/>
        <end position="428"/>
    </location>
</feature>
<dbReference type="CDD" id="cd16035">
    <property type="entry name" value="sulfatase_like"/>
    <property type="match status" value="1"/>
</dbReference>
<proteinExistence type="predicted"/>
<sequence length="615" mass="68953">MEGKNNQSRRSFLKAGTTLAAGSILASNSHATQGKTAVTSSAVSRIQGGSESSFPSKDAPGSTDGGYNILFILTDQEHYMGPSWPIPLPGHERLRKTGTFFENHQIAADMCSASRAVIYTGLHMPLNGIFDNAGIPYMKSLSPSLPTIGKILRKIGYYPAYKGKVHLNGAIASENKPDQIKSLFESMMDKDYGFYDYTGEGDFIEGALGGYQYDEITVAQATQWLKAKGQPMNAKKQPWYLAVNLVNPHDVMWVNTDHPDGPVVQGKDAKLAIAFAPDDVQYKKRWDHIPLQSSWRQSLDGPDRIPAHRIYHEANAYLTGMIPNEESRLRTRQNYYFNAIQDVDKKIEALLNQLDDLNLTKNTIVIFTSDHGDLLGSHGGLSSKGTTTYKQQNHVPMLIVHPAIKGGQSCKEVTSHIDLVPTIVAMTGKDTSPANDMMKLMKGQDLTPLLKKPVDPDFTRRRGGVLFCYSQLMVHDPAFTKTLYTMIESGKVARADEFKKIETFPIDWSLRVSIRSVVDERYKFSRYFSFKEFNTPQTIEELKSKNDLELYDLVADPQELVNLAFDFEKNKDLIWAMNLKLNALIEREIGKDDGSFLPLNDWINWDGARKSMMNV</sequence>
<feature type="compositionally biased region" description="Polar residues" evidence="1">
    <location>
        <begin position="29"/>
        <end position="55"/>
    </location>
</feature>
<dbReference type="RefSeq" id="WP_163651470.1">
    <property type="nucleotide sequence ID" value="NZ_JAAGRN010000002.1"/>
</dbReference>
<dbReference type="Pfam" id="PF00884">
    <property type="entry name" value="Sulfatase"/>
    <property type="match status" value="1"/>
</dbReference>
<feature type="region of interest" description="Disordered" evidence="1">
    <location>
        <begin position="29"/>
        <end position="61"/>
    </location>
</feature>
<dbReference type="InterPro" id="IPR017850">
    <property type="entry name" value="Alkaline_phosphatase_core_sf"/>
</dbReference>
<comment type="caution">
    <text evidence="3">The sequence shown here is derived from an EMBL/GenBank/DDBJ whole genome shotgun (WGS) entry which is preliminary data.</text>
</comment>
<evidence type="ECO:0000256" key="1">
    <source>
        <dbReference type="SAM" id="MobiDB-lite"/>
    </source>
</evidence>
<organism evidence="3">
    <name type="scientific">Sheuella amnicola</name>
    <dbReference type="NCBI Taxonomy" id="2707330"/>
    <lineage>
        <taxon>Bacteria</taxon>
        <taxon>Pseudomonadati</taxon>
        <taxon>Pseudomonadota</taxon>
        <taxon>Betaproteobacteria</taxon>
        <taxon>Burkholderiales</taxon>
        <taxon>Alcaligenaceae</taxon>
        <taxon>Sheuella</taxon>
    </lineage>
</organism>
<dbReference type="InterPro" id="IPR006311">
    <property type="entry name" value="TAT_signal"/>
</dbReference>
<dbReference type="GO" id="GO:0004065">
    <property type="term" value="F:arylsulfatase activity"/>
    <property type="evidence" value="ECO:0007669"/>
    <property type="project" value="TreeGrafter"/>
</dbReference>